<dbReference type="SUPFAM" id="SSF56672">
    <property type="entry name" value="DNA/RNA polymerases"/>
    <property type="match status" value="1"/>
</dbReference>
<dbReference type="AlphaFoldDB" id="A0AAV4HQS4"/>
<dbReference type="Proteomes" id="UP000762676">
    <property type="component" value="Unassembled WGS sequence"/>
</dbReference>
<dbReference type="PANTHER" id="PTHR47027:SF8">
    <property type="entry name" value="RIBONUCLEASE H"/>
    <property type="match status" value="1"/>
</dbReference>
<keyword evidence="1" id="KW-0695">RNA-directed DNA polymerase</keyword>
<name>A0AAV4HQS4_9GAST</name>
<proteinExistence type="predicted"/>
<comment type="caution">
    <text evidence="1">The sequence shown here is derived from an EMBL/GenBank/DDBJ whole genome shotgun (WGS) entry which is preliminary data.</text>
</comment>
<protein>
    <submittedName>
        <fullName evidence="1">RNA-directed DNA polymerase from mobile element jockey-like</fullName>
    </submittedName>
</protein>
<reference evidence="1 2" key="1">
    <citation type="journal article" date="2021" name="Elife">
        <title>Chloroplast acquisition without the gene transfer in kleptoplastic sea slugs, Plakobranchus ocellatus.</title>
        <authorList>
            <person name="Maeda T."/>
            <person name="Takahashi S."/>
            <person name="Yoshida T."/>
            <person name="Shimamura S."/>
            <person name="Takaki Y."/>
            <person name="Nagai Y."/>
            <person name="Toyoda A."/>
            <person name="Suzuki Y."/>
            <person name="Arimoto A."/>
            <person name="Ishii H."/>
            <person name="Satoh N."/>
            <person name="Nishiyama T."/>
            <person name="Hasebe M."/>
            <person name="Maruyama T."/>
            <person name="Minagawa J."/>
            <person name="Obokata J."/>
            <person name="Shigenobu S."/>
        </authorList>
    </citation>
    <scope>NUCLEOTIDE SEQUENCE [LARGE SCALE GENOMIC DNA]</scope>
</reference>
<dbReference type="PANTHER" id="PTHR47027">
    <property type="entry name" value="REVERSE TRANSCRIPTASE DOMAIN-CONTAINING PROTEIN"/>
    <property type="match status" value="1"/>
</dbReference>
<sequence>MNLTNPLIDKHLDDTQVGFRKGKGTRGGIFLLRNTCEWMMDCQKDPNLCFIGYAKAFDKVNHEILMEVLAKAGIPNHERRRVCEIYWNQSAKVNLTSGTTEDIMIRC</sequence>
<dbReference type="GO" id="GO:0003964">
    <property type="term" value="F:RNA-directed DNA polymerase activity"/>
    <property type="evidence" value="ECO:0007669"/>
    <property type="project" value="UniProtKB-KW"/>
</dbReference>
<evidence type="ECO:0000313" key="2">
    <source>
        <dbReference type="Proteomes" id="UP000762676"/>
    </source>
</evidence>
<keyword evidence="1" id="KW-0808">Transferase</keyword>
<organism evidence="1 2">
    <name type="scientific">Elysia marginata</name>
    <dbReference type="NCBI Taxonomy" id="1093978"/>
    <lineage>
        <taxon>Eukaryota</taxon>
        <taxon>Metazoa</taxon>
        <taxon>Spiralia</taxon>
        <taxon>Lophotrochozoa</taxon>
        <taxon>Mollusca</taxon>
        <taxon>Gastropoda</taxon>
        <taxon>Heterobranchia</taxon>
        <taxon>Euthyneura</taxon>
        <taxon>Panpulmonata</taxon>
        <taxon>Sacoglossa</taxon>
        <taxon>Placobranchoidea</taxon>
        <taxon>Plakobranchidae</taxon>
        <taxon>Elysia</taxon>
    </lineage>
</organism>
<dbReference type="EMBL" id="BMAT01009173">
    <property type="protein sequence ID" value="GFS00244.1"/>
    <property type="molecule type" value="Genomic_DNA"/>
</dbReference>
<gene>
    <name evidence="1" type="ORF">ElyMa_004549800</name>
</gene>
<keyword evidence="1" id="KW-0548">Nucleotidyltransferase</keyword>
<evidence type="ECO:0000313" key="1">
    <source>
        <dbReference type="EMBL" id="GFS00244.1"/>
    </source>
</evidence>
<dbReference type="InterPro" id="IPR043502">
    <property type="entry name" value="DNA/RNA_pol_sf"/>
</dbReference>
<keyword evidence="2" id="KW-1185">Reference proteome</keyword>
<accession>A0AAV4HQS4</accession>